<dbReference type="PANTHER" id="PTHR43832:SF1">
    <property type="entry name" value="S-ADENOSYL-L-METHIONINE-DEPENDENT METHYLTRANSFERASES SUPERFAMILY PROTEIN"/>
    <property type="match status" value="1"/>
</dbReference>
<proteinExistence type="inferred from homology"/>
<comment type="similarity">
    <text evidence="1">Belongs to the CFA/CMAS family.</text>
</comment>
<organism evidence="2 3">
    <name type="scientific">Coniella lustricola</name>
    <dbReference type="NCBI Taxonomy" id="2025994"/>
    <lineage>
        <taxon>Eukaryota</taxon>
        <taxon>Fungi</taxon>
        <taxon>Dikarya</taxon>
        <taxon>Ascomycota</taxon>
        <taxon>Pezizomycotina</taxon>
        <taxon>Sordariomycetes</taxon>
        <taxon>Sordariomycetidae</taxon>
        <taxon>Diaporthales</taxon>
        <taxon>Schizoparmaceae</taxon>
        <taxon>Coniella</taxon>
    </lineage>
</organism>
<dbReference type="AlphaFoldDB" id="A0A2T3AL62"/>
<evidence type="ECO:0000256" key="1">
    <source>
        <dbReference type="ARBA" id="ARBA00010815"/>
    </source>
</evidence>
<dbReference type="Pfam" id="PF02353">
    <property type="entry name" value="CMAS"/>
    <property type="match status" value="1"/>
</dbReference>
<dbReference type="CDD" id="cd02440">
    <property type="entry name" value="AdoMet_MTases"/>
    <property type="match status" value="1"/>
</dbReference>
<reference evidence="2 3" key="1">
    <citation type="journal article" date="2018" name="Mycol. Prog.">
        <title>Coniella lustricola, a new species from submerged detritus.</title>
        <authorList>
            <person name="Raudabaugh D.B."/>
            <person name="Iturriaga T."/>
            <person name="Carver A."/>
            <person name="Mondo S."/>
            <person name="Pangilinan J."/>
            <person name="Lipzen A."/>
            <person name="He G."/>
            <person name="Amirebrahimi M."/>
            <person name="Grigoriev I.V."/>
            <person name="Miller A.N."/>
        </authorList>
    </citation>
    <scope>NUCLEOTIDE SEQUENCE [LARGE SCALE GENOMIC DNA]</scope>
    <source>
        <strain evidence="2 3">B22-T-1</strain>
    </source>
</reference>
<dbReference type="STRING" id="2025994.A0A2T3AL62"/>
<dbReference type="Gene3D" id="3.40.50.150">
    <property type="entry name" value="Vaccinia Virus protein VP39"/>
    <property type="match status" value="1"/>
</dbReference>
<name>A0A2T3AL62_9PEZI</name>
<gene>
    <name evidence="2" type="ORF">BD289DRAFT_238669</name>
</gene>
<sequence>MDYDWLLDKVLDSGYLPHAVIRRGIRRQLRQRLDEISSIDNAAAVQRKMEYIATSRSRPIAVETATANQQHYEVGTGVYLESLGPRMKYSACLYPKGNETLGEAEVAMLRMYLDRGELQDGMDILDLGCGWGSGALFYAEMLPNAKITAFSNSKTQKQYIDEKAKEKGLSNLKVITGNVVDYEFEPESFDRVVSIEMFEHMKNHEKLMAKVARALKPGGKLFLHIFCHKDTPYDYEEGWMTTHFFTGGTMPSLDLLLYHQKDLNIEKQWWVNGRHYSKTCEDWLSTMMKNKDKLWPHLVESYGEENASTWYYRWQIFYLACSELFAFEGGDVWGVAHYLFQKPVSS</sequence>
<evidence type="ECO:0000313" key="3">
    <source>
        <dbReference type="Proteomes" id="UP000241462"/>
    </source>
</evidence>
<dbReference type="OrthoDB" id="506498at2759"/>
<dbReference type="SUPFAM" id="SSF53335">
    <property type="entry name" value="S-adenosyl-L-methionine-dependent methyltransferases"/>
    <property type="match status" value="1"/>
</dbReference>
<dbReference type="FunFam" id="3.40.50.150:FF:000554">
    <property type="entry name" value="Cation-transporting ATPase"/>
    <property type="match status" value="1"/>
</dbReference>
<dbReference type="InterPro" id="IPR029063">
    <property type="entry name" value="SAM-dependent_MTases_sf"/>
</dbReference>
<evidence type="ECO:0000313" key="2">
    <source>
        <dbReference type="EMBL" id="PSS02442.1"/>
    </source>
</evidence>
<dbReference type="EMBL" id="KZ678377">
    <property type="protein sequence ID" value="PSS02442.1"/>
    <property type="molecule type" value="Genomic_DNA"/>
</dbReference>
<keyword evidence="3" id="KW-1185">Reference proteome</keyword>
<protein>
    <submittedName>
        <fullName evidence="2">Cyclopropane-fatty-acyl-phospholipid synthase</fullName>
    </submittedName>
</protein>
<dbReference type="InParanoid" id="A0A2T3AL62"/>
<dbReference type="Proteomes" id="UP000241462">
    <property type="component" value="Unassembled WGS sequence"/>
</dbReference>
<dbReference type="PANTHER" id="PTHR43832">
    <property type="match status" value="1"/>
</dbReference>
<accession>A0A2T3AL62</accession>